<dbReference type="EMBL" id="LLZH01000281">
    <property type="protein sequence ID" value="KUL29183.1"/>
    <property type="molecule type" value="Genomic_DNA"/>
</dbReference>
<dbReference type="RefSeq" id="WP_067697780.1">
    <property type="nucleotide sequence ID" value="NZ_LLZH01000281.1"/>
</dbReference>
<gene>
    <name evidence="1" type="ORF">ADL15_28910</name>
</gene>
<dbReference type="AlphaFoldDB" id="A0A101JLQ9"/>
<proteinExistence type="predicted"/>
<name>A0A101JLQ9_9ACTN</name>
<evidence type="ECO:0008006" key="3">
    <source>
        <dbReference type="Google" id="ProtNLM"/>
    </source>
</evidence>
<comment type="caution">
    <text evidence="1">The sequence shown here is derived from an EMBL/GenBank/DDBJ whole genome shotgun (WGS) entry which is preliminary data.</text>
</comment>
<dbReference type="Proteomes" id="UP000053244">
    <property type="component" value="Unassembled WGS sequence"/>
</dbReference>
<protein>
    <recommendedName>
        <fullName evidence="3">TIGR02678 family protein</fullName>
    </recommendedName>
</protein>
<evidence type="ECO:0000313" key="2">
    <source>
        <dbReference type="Proteomes" id="UP000053244"/>
    </source>
</evidence>
<dbReference type="OrthoDB" id="188354at2"/>
<dbReference type="InterPro" id="IPR013494">
    <property type="entry name" value="CHP02678"/>
</dbReference>
<dbReference type="Pfam" id="PF09661">
    <property type="entry name" value="DUF2398"/>
    <property type="match status" value="1"/>
</dbReference>
<keyword evidence="2" id="KW-1185">Reference proteome</keyword>
<organism evidence="1 2">
    <name type="scientific">Actinoplanes awajinensis subsp. mycoplanecinus</name>
    <dbReference type="NCBI Taxonomy" id="135947"/>
    <lineage>
        <taxon>Bacteria</taxon>
        <taxon>Bacillati</taxon>
        <taxon>Actinomycetota</taxon>
        <taxon>Actinomycetes</taxon>
        <taxon>Micromonosporales</taxon>
        <taxon>Micromonosporaceae</taxon>
        <taxon>Actinoplanes</taxon>
    </lineage>
</organism>
<reference evidence="1 2" key="1">
    <citation type="submission" date="2015-10" db="EMBL/GenBank/DDBJ databases">
        <authorList>
            <person name="Gilbert D.G."/>
        </authorList>
    </citation>
    <scope>NUCLEOTIDE SEQUENCE [LARGE SCALE GENOMIC DNA]</scope>
    <source>
        <strain evidence="1 2">NRRL B-16712</strain>
    </source>
</reference>
<evidence type="ECO:0000313" key="1">
    <source>
        <dbReference type="EMBL" id="KUL29183.1"/>
    </source>
</evidence>
<accession>A0A101JLQ9</accession>
<sequence length="441" mass="47653">MRFAADVADLEIADYQRAVRLVLRHPLITATFPDEKALPRVRRFAADLRTDLSEAFGYRLELHGATARLVRTADRLDPDRGAVSRTGRPFDRQRYAYLSLCLGTLGRAGIQITLSELAESVGGDANRITGLGLDPDVGADRRAFVDAVAWLEERGVLRLADGSSSSWASDPGAGEALYDVARDAVFALFRPPRVLQHIDSVGALLERSPISSGNAERRAAAQAARRAVLERPVVYFDDVPAEVGNHLRGQTLAADLQRLTGLRLERRAEGVLLVDTAGWSSERFPGTGSVAQAAVLLAVAIAERVSDPDGRKARRMPMPDPGEARAKLAGQIDAGLPAGVPLLLDEPDPVDPAGDPDETDQRRLPLITDSFLREATAEVLSAYGSAFGTAWHADPERLRTEAVALLVRFDAVVVVPGGVLARPLIGRYRSTVAQVKQRTLF</sequence>